<organism evidence="1 2">
    <name type="scientific">Perkinsus olseni</name>
    <name type="common">Perkinsus atlanticus</name>
    <dbReference type="NCBI Taxonomy" id="32597"/>
    <lineage>
        <taxon>Eukaryota</taxon>
        <taxon>Sar</taxon>
        <taxon>Alveolata</taxon>
        <taxon>Perkinsozoa</taxon>
        <taxon>Perkinsea</taxon>
        <taxon>Perkinsida</taxon>
        <taxon>Perkinsidae</taxon>
        <taxon>Perkinsus</taxon>
    </lineage>
</organism>
<comment type="caution">
    <text evidence="1">The sequence shown here is derived from an EMBL/GenBank/DDBJ whole genome shotgun (WGS) entry which is preliminary data.</text>
</comment>
<sequence>AQPKKSSLVKEDKDYAAAAACRSVEAAETAKIRRAVREVGDVFYKHPSMSHRIIKELSKVSDNQMTDTGQIRLALLRLGFPFDQEEIDRCVCFVMTPESDEPIDLYRVKFVDFVKAIVATQFKSSRCLHLNNVSKFGRGSMQEPKVPPHRHRESHVRCDVVGACVAQSRVDPLRG</sequence>
<feature type="non-terminal residue" evidence="1">
    <location>
        <position position="1"/>
    </location>
</feature>
<name>A0A7J6PYJ7_PEROL</name>
<evidence type="ECO:0000313" key="2">
    <source>
        <dbReference type="Proteomes" id="UP000553632"/>
    </source>
</evidence>
<evidence type="ECO:0000313" key="1">
    <source>
        <dbReference type="EMBL" id="KAF4701155.1"/>
    </source>
</evidence>
<reference evidence="1 2" key="1">
    <citation type="submission" date="2020-04" db="EMBL/GenBank/DDBJ databases">
        <title>Perkinsus olseni comparative genomics.</title>
        <authorList>
            <person name="Bogema D.R."/>
        </authorList>
    </citation>
    <scope>NUCLEOTIDE SEQUENCE [LARGE SCALE GENOMIC DNA]</scope>
    <source>
        <strain evidence="1 2">ATCC PRA-207</strain>
    </source>
</reference>
<proteinExistence type="predicted"/>
<dbReference type="AlphaFoldDB" id="A0A7J6PYJ7"/>
<dbReference type="Proteomes" id="UP000553632">
    <property type="component" value="Unassembled WGS sequence"/>
</dbReference>
<accession>A0A7J6PYJ7</accession>
<gene>
    <name evidence="1" type="primary">EFHC2_7</name>
    <name evidence="1" type="ORF">FOZ63_026339</name>
</gene>
<dbReference type="EMBL" id="JABANO010036831">
    <property type="protein sequence ID" value="KAF4701155.1"/>
    <property type="molecule type" value="Genomic_DNA"/>
</dbReference>
<protein>
    <submittedName>
        <fullName evidence="1">EF-hand domain (C-terminal) containing</fullName>
    </submittedName>
</protein>
<keyword evidence="2" id="KW-1185">Reference proteome</keyword>